<dbReference type="InterPro" id="IPR040627">
    <property type="entry name" value="T3SS_ATPase_C"/>
</dbReference>
<protein>
    <submittedName>
        <fullName evidence="9">EscN/YscN/HrcN family type III secretion system ATPase</fullName>
    </submittedName>
</protein>
<dbReference type="GO" id="GO:0030254">
    <property type="term" value="P:protein secretion by the type III secretion system"/>
    <property type="evidence" value="ECO:0007669"/>
    <property type="project" value="InterPro"/>
</dbReference>
<proteinExistence type="predicted"/>
<evidence type="ECO:0000256" key="2">
    <source>
        <dbReference type="ARBA" id="ARBA00022448"/>
    </source>
</evidence>
<organism evidence="9 10">
    <name type="scientific">Uabimicrobium amorphum</name>
    <dbReference type="NCBI Taxonomy" id="2596890"/>
    <lineage>
        <taxon>Bacteria</taxon>
        <taxon>Pseudomonadati</taxon>
        <taxon>Planctomycetota</taxon>
        <taxon>Candidatus Uabimicrobiia</taxon>
        <taxon>Candidatus Uabimicrobiales</taxon>
        <taxon>Candidatus Uabimicrobiaceae</taxon>
        <taxon>Candidatus Uabimicrobium</taxon>
    </lineage>
</organism>
<dbReference type="KEGG" id="uam:UABAM_03383"/>
<dbReference type="RefSeq" id="WP_151969143.1">
    <property type="nucleotide sequence ID" value="NZ_AP019860.1"/>
</dbReference>
<gene>
    <name evidence="9" type="ORF">UABAM_03383</name>
</gene>
<dbReference type="Pfam" id="PF00006">
    <property type="entry name" value="ATP-synt_ab"/>
    <property type="match status" value="1"/>
</dbReference>
<evidence type="ECO:0000256" key="5">
    <source>
        <dbReference type="ARBA" id="ARBA00022840"/>
    </source>
</evidence>
<dbReference type="InterPro" id="IPR050053">
    <property type="entry name" value="ATPase_alpha/beta_chains"/>
</dbReference>
<dbReference type="InterPro" id="IPR027417">
    <property type="entry name" value="P-loop_NTPase"/>
</dbReference>
<dbReference type="FunFam" id="3.40.50.12240:FF:000002">
    <property type="entry name" value="Flagellum-specific ATP synthase FliI"/>
    <property type="match status" value="1"/>
</dbReference>
<evidence type="ECO:0000313" key="9">
    <source>
        <dbReference type="EMBL" id="BBM85020.1"/>
    </source>
</evidence>
<dbReference type="NCBIfam" id="TIGR01026">
    <property type="entry name" value="fliI_yscN"/>
    <property type="match status" value="1"/>
</dbReference>
<name>A0A5S9IQ00_UABAM</name>
<dbReference type="PANTHER" id="PTHR15184:SF9">
    <property type="entry name" value="SPI-1 TYPE 3 SECRETION SYSTEM ATPASE"/>
    <property type="match status" value="1"/>
</dbReference>
<evidence type="ECO:0000313" key="10">
    <source>
        <dbReference type="Proteomes" id="UP000326354"/>
    </source>
</evidence>
<dbReference type="SMART" id="SM00382">
    <property type="entry name" value="AAA"/>
    <property type="match status" value="1"/>
</dbReference>
<dbReference type="InterPro" id="IPR000194">
    <property type="entry name" value="ATPase_F1/V1/A1_a/bsu_nucl-bd"/>
</dbReference>
<feature type="domain" description="AAA+ ATPase" evidence="8">
    <location>
        <begin position="157"/>
        <end position="338"/>
    </location>
</feature>
<dbReference type="Pfam" id="PF18269">
    <property type="entry name" value="T3SS_ATPase_C"/>
    <property type="match status" value="1"/>
</dbReference>
<dbReference type="OrthoDB" id="9802718at2"/>
<evidence type="ECO:0000256" key="4">
    <source>
        <dbReference type="ARBA" id="ARBA00022741"/>
    </source>
</evidence>
<dbReference type="GO" id="GO:0030257">
    <property type="term" value="C:type III protein secretion system complex"/>
    <property type="evidence" value="ECO:0007669"/>
    <property type="project" value="InterPro"/>
</dbReference>
<dbReference type="EMBL" id="AP019860">
    <property type="protein sequence ID" value="BBM85020.1"/>
    <property type="molecule type" value="Genomic_DNA"/>
</dbReference>
<dbReference type="Gene3D" id="3.40.50.12240">
    <property type="match status" value="1"/>
</dbReference>
<keyword evidence="2" id="KW-0813">Transport</keyword>
<dbReference type="CDD" id="cd01136">
    <property type="entry name" value="ATPase_flagellum-secretory_path_III"/>
    <property type="match status" value="1"/>
</dbReference>
<dbReference type="GO" id="GO:0005737">
    <property type="term" value="C:cytoplasm"/>
    <property type="evidence" value="ECO:0007669"/>
    <property type="project" value="UniProtKB-SubCell"/>
</dbReference>
<dbReference type="GO" id="GO:0016887">
    <property type="term" value="F:ATP hydrolysis activity"/>
    <property type="evidence" value="ECO:0007669"/>
    <property type="project" value="InterPro"/>
</dbReference>
<evidence type="ECO:0000256" key="6">
    <source>
        <dbReference type="ARBA" id="ARBA00022927"/>
    </source>
</evidence>
<dbReference type="GO" id="GO:0046933">
    <property type="term" value="F:proton-transporting ATP synthase activity, rotational mechanism"/>
    <property type="evidence" value="ECO:0007669"/>
    <property type="project" value="TreeGrafter"/>
</dbReference>
<keyword evidence="3" id="KW-0963">Cytoplasm</keyword>
<keyword evidence="6" id="KW-0653">Protein transport</keyword>
<dbReference type="PANTHER" id="PTHR15184">
    <property type="entry name" value="ATP SYNTHASE"/>
    <property type="match status" value="1"/>
</dbReference>
<dbReference type="InterPro" id="IPR003593">
    <property type="entry name" value="AAA+_ATPase"/>
</dbReference>
<dbReference type="SUPFAM" id="SSF52540">
    <property type="entry name" value="P-loop containing nucleoside triphosphate hydrolases"/>
    <property type="match status" value="1"/>
</dbReference>
<sequence length="437" mass="48678">MVVLNLNNYRDHLRFIEWAKCQGHVERISGLIIECSGIAPKVGEMCYIINKHKEKIPCEVIGIQQEASLLMPLETLESVGRGDRVEQCHQKFTIRVGDFLQGMVLNGLGKPLDKSSLLKGNKVPVERECPNPLLRPPIEQVFQTSIRAIDGLLTCGKGQRIGIFAGSGVGKSTLMGSLVRNSEADISVIALIGERGREVMDFINHSLGRDGLAKSVLVVATSDASPIERYKACLTALTIAEYFRDQQRNVLFLCDSMTRVAMAIRDIGLARKEPPTLRGYPPSLYNELAKMVERLGNTDNGSITGFLTVLVEGDDFNEPVADTMRGLLDGHIILDRELAQRGHFPAISILKSVSRVMNDVIGRDHQDLANRFRHLRSAYTKSEELINIGAYKHGSNPLIDMAIKKHEQMEQFLRQDLRTTEDYEDMLQNLGSIVKGE</sequence>
<comment type="subcellular location">
    <subcellularLocation>
        <location evidence="1">Cytoplasm</location>
    </subcellularLocation>
</comment>
<dbReference type="GO" id="GO:0005524">
    <property type="term" value="F:ATP binding"/>
    <property type="evidence" value="ECO:0007669"/>
    <property type="project" value="UniProtKB-KW"/>
</dbReference>
<evidence type="ECO:0000256" key="1">
    <source>
        <dbReference type="ARBA" id="ARBA00004496"/>
    </source>
</evidence>
<reference evidence="9 10" key="1">
    <citation type="submission" date="2019-08" db="EMBL/GenBank/DDBJ databases">
        <title>Complete genome sequence of Candidatus Uab amorphum.</title>
        <authorList>
            <person name="Shiratori T."/>
            <person name="Suzuki S."/>
            <person name="Kakizawa Y."/>
            <person name="Ishida K."/>
        </authorList>
    </citation>
    <scope>NUCLEOTIDE SEQUENCE [LARGE SCALE GENOMIC DNA]</scope>
    <source>
        <strain evidence="9 10">SRT547</strain>
    </source>
</reference>
<accession>A0A5S9IQ00</accession>
<keyword evidence="4" id="KW-0547">Nucleotide-binding</keyword>
<keyword evidence="7" id="KW-1278">Translocase</keyword>
<evidence type="ECO:0000256" key="7">
    <source>
        <dbReference type="ARBA" id="ARBA00022967"/>
    </source>
</evidence>
<keyword evidence="10" id="KW-1185">Reference proteome</keyword>
<dbReference type="InterPro" id="IPR005714">
    <property type="entry name" value="ATPase_T3SS_FliI/YscN"/>
</dbReference>
<dbReference type="AlphaFoldDB" id="A0A5S9IQ00"/>
<keyword evidence="5" id="KW-0067">ATP-binding</keyword>
<dbReference type="Proteomes" id="UP000326354">
    <property type="component" value="Chromosome"/>
</dbReference>
<evidence type="ECO:0000259" key="8">
    <source>
        <dbReference type="SMART" id="SM00382"/>
    </source>
</evidence>
<evidence type="ECO:0000256" key="3">
    <source>
        <dbReference type="ARBA" id="ARBA00022490"/>
    </source>
</evidence>